<name>E1ZGN9_CHLVA</name>
<dbReference type="AlphaFoldDB" id="E1ZGN9"/>
<keyword evidence="2" id="KW-1185">Reference proteome</keyword>
<evidence type="ECO:0000313" key="2">
    <source>
        <dbReference type="Proteomes" id="UP000008141"/>
    </source>
</evidence>
<dbReference type="GeneID" id="17354450"/>
<dbReference type="EMBL" id="GL433846">
    <property type="protein sequence ID" value="EFN54969.1"/>
    <property type="molecule type" value="Genomic_DNA"/>
</dbReference>
<dbReference type="KEGG" id="cvr:CHLNCDRAFT_134745"/>
<organism evidence="2">
    <name type="scientific">Chlorella variabilis</name>
    <name type="common">Green alga</name>
    <dbReference type="NCBI Taxonomy" id="554065"/>
    <lineage>
        <taxon>Eukaryota</taxon>
        <taxon>Viridiplantae</taxon>
        <taxon>Chlorophyta</taxon>
        <taxon>core chlorophytes</taxon>
        <taxon>Trebouxiophyceae</taxon>
        <taxon>Chlorellales</taxon>
        <taxon>Chlorellaceae</taxon>
        <taxon>Chlorella clade</taxon>
        <taxon>Chlorella</taxon>
    </lineage>
</organism>
<sequence>MSEHGAGVNTTAGFPVRAPRDVDVPGFTTVLGRGILSGALGADFECEGSLLPGKCTDGCSKPVSVLQSISLSDNNDFLAPIVYTLVQDSSQLQTFYLHPGEAEVVAPSDAELAVIDSDGLDTAELANSTIWLGCIIAPALMGGRRVQVLDGLESAEACCRECRMVLGEDESEGGGCNAFNFCPRELLFQEEVQPVVGWPPRVLAKGAEVPFLGGSPLSATFPEVPGHTRLLGRGMFAQAGFSCPGSLKPEIQECIL</sequence>
<accession>E1ZGN9</accession>
<proteinExistence type="predicted"/>
<dbReference type="Proteomes" id="UP000008141">
    <property type="component" value="Unassembled WGS sequence"/>
</dbReference>
<dbReference type="RefSeq" id="XP_005847071.1">
    <property type="nucleotide sequence ID" value="XM_005847009.1"/>
</dbReference>
<gene>
    <name evidence="1" type="ORF">CHLNCDRAFT_134745</name>
</gene>
<dbReference type="InParanoid" id="E1ZGN9"/>
<evidence type="ECO:0000313" key="1">
    <source>
        <dbReference type="EMBL" id="EFN54969.1"/>
    </source>
</evidence>
<reference evidence="1 2" key="1">
    <citation type="journal article" date="2010" name="Plant Cell">
        <title>The Chlorella variabilis NC64A genome reveals adaptation to photosymbiosis, coevolution with viruses, and cryptic sex.</title>
        <authorList>
            <person name="Blanc G."/>
            <person name="Duncan G."/>
            <person name="Agarkova I."/>
            <person name="Borodovsky M."/>
            <person name="Gurnon J."/>
            <person name="Kuo A."/>
            <person name="Lindquist E."/>
            <person name="Lucas S."/>
            <person name="Pangilinan J."/>
            <person name="Polle J."/>
            <person name="Salamov A."/>
            <person name="Terry A."/>
            <person name="Yamada T."/>
            <person name="Dunigan D.D."/>
            <person name="Grigoriev I.V."/>
            <person name="Claverie J.M."/>
            <person name="Van Etten J.L."/>
        </authorList>
    </citation>
    <scope>NUCLEOTIDE SEQUENCE [LARGE SCALE GENOMIC DNA]</scope>
    <source>
        <strain evidence="1 2">NC64A</strain>
    </source>
</reference>
<protein>
    <submittedName>
        <fullName evidence="1">Expressed protein</fullName>
    </submittedName>
</protein>